<sequence length="256" mass="29497">MLKHPHIIELLETYSSEGMLYMVFEYMDGTDLCFEVVRRASAGFVYSEAVASHYMRQVLEALQYCHSNRIVHREVKPHCILLASKENSAPVKLSGFNVAVQLPKQAEHIDGDIQLHDDVEKFVATNFIGRVGTPNYQAPEVLRREFYGRPVDVWGAGVVLFVLLSGGLPFYGTEHHLQRAITKRRPFMKEYLWSNISENAKDLVLKMLDSNPNTRITIDEAMEHPWIKNRSDVSRAHLHSTIEEMKKFNSRRKLKI</sequence>
<evidence type="ECO:0000256" key="1">
    <source>
        <dbReference type="SAM" id="Phobius"/>
    </source>
</evidence>
<accession>A0A7J7JUD1</accession>
<dbReference type="Gene3D" id="3.30.200.20">
    <property type="entry name" value="Phosphorylase Kinase, domain 1"/>
    <property type="match status" value="1"/>
</dbReference>
<keyword evidence="1" id="KW-0472">Membrane</keyword>
<gene>
    <name evidence="3" type="ORF">EB796_012676</name>
</gene>
<dbReference type="FunFam" id="1.10.510.10:FF:001592">
    <property type="entry name" value="Peripheral plasma membrane protein CASK"/>
    <property type="match status" value="1"/>
</dbReference>
<evidence type="ECO:0000313" key="4">
    <source>
        <dbReference type="Proteomes" id="UP000593567"/>
    </source>
</evidence>
<organism evidence="3 4">
    <name type="scientific">Bugula neritina</name>
    <name type="common">Brown bryozoan</name>
    <name type="synonym">Sertularia neritina</name>
    <dbReference type="NCBI Taxonomy" id="10212"/>
    <lineage>
        <taxon>Eukaryota</taxon>
        <taxon>Metazoa</taxon>
        <taxon>Spiralia</taxon>
        <taxon>Lophotrochozoa</taxon>
        <taxon>Bryozoa</taxon>
        <taxon>Gymnolaemata</taxon>
        <taxon>Cheilostomatida</taxon>
        <taxon>Flustrina</taxon>
        <taxon>Buguloidea</taxon>
        <taxon>Bugulidae</taxon>
        <taxon>Bugula</taxon>
    </lineage>
</organism>
<dbReference type="AlphaFoldDB" id="A0A7J7JUD1"/>
<dbReference type="GO" id="GO:0005524">
    <property type="term" value="F:ATP binding"/>
    <property type="evidence" value="ECO:0007669"/>
    <property type="project" value="InterPro"/>
</dbReference>
<dbReference type="SMART" id="SM00220">
    <property type="entry name" value="S_TKc"/>
    <property type="match status" value="1"/>
</dbReference>
<dbReference type="Gene3D" id="6.10.140.620">
    <property type="match status" value="1"/>
</dbReference>
<keyword evidence="1" id="KW-1133">Transmembrane helix</keyword>
<dbReference type="GO" id="GO:0004672">
    <property type="term" value="F:protein kinase activity"/>
    <property type="evidence" value="ECO:0007669"/>
    <property type="project" value="InterPro"/>
</dbReference>
<feature type="domain" description="Protein kinase" evidence="2">
    <location>
        <begin position="1"/>
        <end position="227"/>
    </location>
</feature>
<dbReference type="InterPro" id="IPR000719">
    <property type="entry name" value="Prot_kinase_dom"/>
</dbReference>
<dbReference type="InterPro" id="IPR011009">
    <property type="entry name" value="Kinase-like_dom_sf"/>
</dbReference>
<dbReference type="SUPFAM" id="SSF56112">
    <property type="entry name" value="Protein kinase-like (PK-like)"/>
    <property type="match status" value="1"/>
</dbReference>
<feature type="transmembrane region" description="Helical" evidence="1">
    <location>
        <begin position="153"/>
        <end position="172"/>
    </location>
</feature>
<dbReference type="EMBL" id="VXIV02001865">
    <property type="protein sequence ID" value="KAF6029016.1"/>
    <property type="molecule type" value="Genomic_DNA"/>
</dbReference>
<dbReference type="Proteomes" id="UP000593567">
    <property type="component" value="Unassembled WGS sequence"/>
</dbReference>
<name>A0A7J7JUD1_BUGNE</name>
<proteinExistence type="predicted"/>
<keyword evidence="4" id="KW-1185">Reference proteome</keyword>
<comment type="caution">
    <text evidence="3">The sequence shown here is derived from an EMBL/GenBank/DDBJ whole genome shotgun (WGS) entry which is preliminary data.</text>
</comment>
<keyword evidence="1" id="KW-0812">Transmembrane</keyword>
<dbReference type="OrthoDB" id="336747at2759"/>
<dbReference type="PROSITE" id="PS50011">
    <property type="entry name" value="PROTEIN_KINASE_DOM"/>
    <property type="match status" value="1"/>
</dbReference>
<evidence type="ECO:0000313" key="3">
    <source>
        <dbReference type="EMBL" id="KAF6029016.1"/>
    </source>
</evidence>
<dbReference type="Gene3D" id="1.10.510.10">
    <property type="entry name" value="Transferase(Phosphotransferase) domain 1"/>
    <property type="match status" value="1"/>
</dbReference>
<evidence type="ECO:0000259" key="2">
    <source>
        <dbReference type="PROSITE" id="PS50011"/>
    </source>
</evidence>
<protein>
    <submittedName>
        <fullName evidence="3">CASK</fullName>
    </submittedName>
</protein>
<dbReference type="Pfam" id="PF00069">
    <property type="entry name" value="Pkinase"/>
    <property type="match status" value="1"/>
</dbReference>
<reference evidence="3" key="1">
    <citation type="submission" date="2020-06" db="EMBL/GenBank/DDBJ databases">
        <title>Draft genome of Bugula neritina, a colonial animal packing powerful symbionts and potential medicines.</title>
        <authorList>
            <person name="Rayko M."/>
        </authorList>
    </citation>
    <scope>NUCLEOTIDE SEQUENCE [LARGE SCALE GENOMIC DNA]</scope>
    <source>
        <strain evidence="3">Kwan_BN1</strain>
    </source>
</reference>
<dbReference type="PANTHER" id="PTHR24347">
    <property type="entry name" value="SERINE/THREONINE-PROTEIN KINASE"/>
    <property type="match status" value="1"/>
</dbReference>